<dbReference type="Pfam" id="PF25171">
    <property type="entry name" value="Beta-prop_WDR36-Utp21_1st"/>
    <property type="match status" value="1"/>
</dbReference>
<dbReference type="FunFam" id="2.130.10.10:FF:000200">
    <property type="entry name" value="U3 small nucleolar RNA-associated protein 21"/>
    <property type="match status" value="1"/>
</dbReference>
<name>A0A1X0R6C4_RHIZD</name>
<dbReference type="VEuPathDB" id="FungiDB:BCV72DRAFT_205247"/>
<dbReference type="InterPro" id="IPR001680">
    <property type="entry name" value="WD40_rpt"/>
</dbReference>
<feature type="domain" description="WDR36/Utp21 N-terminal" evidence="5">
    <location>
        <begin position="49"/>
        <end position="311"/>
    </location>
</feature>
<proteinExistence type="predicted"/>
<dbReference type="SUPFAM" id="SSF50978">
    <property type="entry name" value="WD40 repeat-like"/>
    <property type="match status" value="3"/>
</dbReference>
<dbReference type="InterPro" id="IPR019775">
    <property type="entry name" value="WD40_repeat_CS"/>
</dbReference>
<keyword evidence="1 3" id="KW-0853">WD repeat</keyword>
<feature type="domain" description="WDR36/Utp21 C-terminal" evidence="4">
    <location>
        <begin position="685"/>
        <end position="893"/>
    </location>
</feature>
<accession>A0A1X0R6C4</accession>
<dbReference type="AlphaFoldDB" id="A0A1X0R6C4"/>
<evidence type="ECO:0000256" key="3">
    <source>
        <dbReference type="PROSITE-ProRule" id="PRU00221"/>
    </source>
</evidence>
<dbReference type="PANTHER" id="PTHR22840:SF12">
    <property type="entry name" value="WD REPEAT-CONTAINING PROTEIN 36"/>
    <property type="match status" value="1"/>
</dbReference>
<dbReference type="InterPro" id="IPR036322">
    <property type="entry name" value="WD40_repeat_dom_sf"/>
</dbReference>
<reference evidence="6" key="1">
    <citation type="journal article" date="2016" name="Proc. Natl. Acad. Sci. U.S.A.">
        <title>Lipid metabolic changes in an early divergent fungus govern the establishment of a mutualistic symbiosis with endobacteria.</title>
        <authorList>
            <person name="Lastovetsky O.A."/>
            <person name="Gaspar M.L."/>
            <person name="Mondo S.J."/>
            <person name="LaButti K.M."/>
            <person name="Sandor L."/>
            <person name="Grigoriev I.V."/>
            <person name="Henry S.A."/>
            <person name="Pawlowska T.E."/>
        </authorList>
    </citation>
    <scope>NUCLEOTIDE SEQUENCE [LARGE SCALE GENOMIC DNA]</scope>
    <source>
        <strain evidence="6">ATCC 52814</strain>
    </source>
</reference>
<dbReference type="GO" id="GO:0006364">
    <property type="term" value="P:rRNA processing"/>
    <property type="evidence" value="ECO:0007669"/>
    <property type="project" value="InterPro"/>
</dbReference>
<dbReference type="InterPro" id="IPR015943">
    <property type="entry name" value="WD40/YVTN_repeat-like_dom_sf"/>
</dbReference>
<dbReference type="PROSITE" id="PS00678">
    <property type="entry name" value="WD_REPEATS_1"/>
    <property type="match status" value="2"/>
</dbReference>
<organism evidence="6">
    <name type="scientific">Rhizopus microsporus var. microsporus</name>
    <dbReference type="NCBI Taxonomy" id="86635"/>
    <lineage>
        <taxon>Eukaryota</taxon>
        <taxon>Fungi</taxon>
        <taxon>Fungi incertae sedis</taxon>
        <taxon>Mucoromycota</taxon>
        <taxon>Mucoromycotina</taxon>
        <taxon>Mucoromycetes</taxon>
        <taxon>Mucorales</taxon>
        <taxon>Mucorineae</taxon>
        <taxon>Rhizopodaceae</taxon>
        <taxon>Rhizopus</taxon>
    </lineage>
</organism>
<dbReference type="GO" id="GO:0034388">
    <property type="term" value="C:Pwp2p-containing subcomplex of 90S preribosome"/>
    <property type="evidence" value="ECO:0007669"/>
    <property type="project" value="TreeGrafter"/>
</dbReference>
<dbReference type="EMBL" id="KV921901">
    <property type="protein sequence ID" value="ORE07579.1"/>
    <property type="molecule type" value="Genomic_DNA"/>
</dbReference>
<dbReference type="OrthoDB" id="10250769at2759"/>
<dbReference type="PRINTS" id="PR00320">
    <property type="entry name" value="GPROTEINBRPT"/>
</dbReference>
<dbReference type="InterPro" id="IPR059157">
    <property type="entry name" value="WDR36-Utp21_N"/>
</dbReference>
<dbReference type="InterPro" id="IPR020472">
    <property type="entry name" value="WD40_PAC1"/>
</dbReference>
<keyword evidence="2" id="KW-0677">Repeat</keyword>
<dbReference type="Pfam" id="PF25168">
    <property type="entry name" value="Beta-prop_WDR36-Utp21_2nd"/>
    <property type="match status" value="1"/>
</dbReference>
<dbReference type="Proteomes" id="UP000242414">
    <property type="component" value="Unassembled WGS sequence"/>
</dbReference>
<feature type="repeat" description="WD" evidence="3">
    <location>
        <begin position="277"/>
        <end position="308"/>
    </location>
</feature>
<sequence>MVELSKKRRLEKRQSPKHSRIYQPFRAIGYVTNDVPYVINSLGQSYLLTTCVGRSFQTYDMSKMNLLFVSTPTEKPITAMAAYKKLMYAAAGNTVFGYLRGKQVSQVGGTGDFTIMQILVLGGYMVALCDDNTLKVWDTTTNDLYTEIEFGNEFTATAMLHPSTYLNKILVSSTQGTMQIWNIRSNKMVYQFRYMGSAITCLVQSPVVDVVAVGLLDGTVILYNIRADEKIDSVRQDDRVTAITFRTDGEHMMATGNMHGDVALWDLSERRLAHIMKNAHDGYITSLTFLNNQPILTTGGTDNAVKQWIFEKHNSVPFPFKARSGHHAPPSKIRYFGRAILSAGRDHSLRCFSTILDTQNFEFSQGHLTKKAKERGVRAEDLKLPQIVDFDINMAKVKQWDNIITCHANDNAARTWTSKNKRLGSHVLISTDKSAVKSTCISTCGNFGYLGCASGRIDMYNVQSGIHRKTFDGPDGHKKAITGLTTDNINRYLITASVDKTIKIWDIKTAKVIHTIDLESPVVAIRYHMDNDLLAVACDDLGIRVVDLETHKVIREFWGHRNRITDFVFSPDSRWIVSASLDSTVRTWDLPTGSMIDIFRVEDIVTCLAFSPEGDFLATAHVDNNGIFLWANRTQYSNISLRHITDDDEAQLLDLPSMQGDQDESDVEDDEEVDIKREESLDTVEQLAEQMITMSMEPRAKWQNLLHLDTIKLRNKPKEAPKLPEKAPFFLPTLPGAKAQFNLEPMDVDKDKQDEQTKTKQLSLNQLNTETEYSKLLRSGHESSNYDAFVNYAKTLSPAAIDVELRSFTIDGELTVLNYFLEAIVYMLKSRKNFELAQAWLSVFLAIHGDLIITSTSIDIHEKIKTILSIQNTEFGRLSEQIHYSLCLIDFARRT</sequence>
<evidence type="ECO:0000256" key="1">
    <source>
        <dbReference type="ARBA" id="ARBA00022574"/>
    </source>
</evidence>
<dbReference type="PANTHER" id="PTHR22840">
    <property type="entry name" value="WD REPEAT-CONTAINING PROTEIN 36"/>
    <property type="match status" value="1"/>
</dbReference>
<evidence type="ECO:0000256" key="2">
    <source>
        <dbReference type="ARBA" id="ARBA00022737"/>
    </source>
</evidence>
<feature type="repeat" description="WD" evidence="3">
    <location>
        <begin position="557"/>
        <end position="598"/>
    </location>
</feature>
<dbReference type="Gene3D" id="2.130.10.10">
    <property type="entry name" value="YVTN repeat-like/Quinoprotein amine dehydrogenase"/>
    <property type="match status" value="2"/>
</dbReference>
<evidence type="ECO:0000259" key="4">
    <source>
        <dbReference type="Pfam" id="PF04192"/>
    </source>
</evidence>
<gene>
    <name evidence="6" type="ORF">BCV72DRAFT_205247</name>
</gene>
<evidence type="ECO:0000313" key="6">
    <source>
        <dbReference type="EMBL" id="ORE07579.1"/>
    </source>
</evidence>
<dbReference type="Pfam" id="PF04192">
    <property type="entry name" value="Utp21"/>
    <property type="match status" value="1"/>
</dbReference>
<dbReference type="SMART" id="SM00320">
    <property type="entry name" value="WD40"/>
    <property type="match status" value="10"/>
</dbReference>
<dbReference type="GO" id="GO:0032040">
    <property type="term" value="C:small-subunit processome"/>
    <property type="evidence" value="ECO:0007669"/>
    <property type="project" value="InterPro"/>
</dbReference>
<protein>
    <submittedName>
        <fullName evidence="6">Utp21-domain-containing protein</fullName>
    </submittedName>
</protein>
<dbReference type="CDD" id="cd00200">
    <property type="entry name" value="WD40"/>
    <property type="match status" value="1"/>
</dbReference>
<dbReference type="InterPro" id="IPR007319">
    <property type="entry name" value="WDR36/Utp21_C"/>
</dbReference>
<feature type="repeat" description="WD" evidence="3">
    <location>
        <begin position="474"/>
        <end position="515"/>
    </location>
</feature>
<dbReference type="PROSITE" id="PS50082">
    <property type="entry name" value="WD_REPEATS_2"/>
    <property type="match status" value="3"/>
</dbReference>
<dbReference type="PROSITE" id="PS50294">
    <property type="entry name" value="WD_REPEATS_REGION"/>
    <property type="match status" value="3"/>
</dbReference>
<evidence type="ECO:0000259" key="5">
    <source>
        <dbReference type="Pfam" id="PF25171"/>
    </source>
</evidence>